<accession>A0A2T6AJM6</accession>
<dbReference type="InterPro" id="IPR016167">
    <property type="entry name" value="FAD-bd_PCMH_sub1"/>
</dbReference>
<dbReference type="InterPro" id="IPR051264">
    <property type="entry name" value="FAD-oxidored/transferase_4"/>
</dbReference>
<dbReference type="Gene3D" id="3.30.70.2190">
    <property type="match status" value="1"/>
</dbReference>
<gene>
    <name evidence="5" type="ORF">C8N34_12343</name>
</gene>
<dbReference type="Proteomes" id="UP000244224">
    <property type="component" value="Unassembled WGS sequence"/>
</dbReference>
<organism evidence="5 6">
    <name type="scientific">Gemmobacter caeni</name>
    <dbReference type="NCBI Taxonomy" id="589035"/>
    <lineage>
        <taxon>Bacteria</taxon>
        <taxon>Pseudomonadati</taxon>
        <taxon>Pseudomonadota</taxon>
        <taxon>Alphaproteobacteria</taxon>
        <taxon>Rhodobacterales</taxon>
        <taxon>Paracoccaceae</taxon>
        <taxon>Gemmobacter</taxon>
    </lineage>
</organism>
<evidence type="ECO:0000259" key="4">
    <source>
        <dbReference type="PROSITE" id="PS51387"/>
    </source>
</evidence>
<dbReference type="Gene3D" id="3.30.70.2740">
    <property type="match status" value="1"/>
</dbReference>
<keyword evidence="2" id="KW-0285">Flavoprotein</keyword>
<dbReference type="Gene3D" id="3.30.43.10">
    <property type="entry name" value="Uridine Diphospho-n-acetylenolpyruvylglucosamine Reductase, domain 2"/>
    <property type="match status" value="1"/>
</dbReference>
<dbReference type="GO" id="GO:0003824">
    <property type="term" value="F:catalytic activity"/>
    <property type="evidence" value="ECO:0007669"/>
    <property type="project" value="InterPro"/>
</dbReference>
<dbReference type="Pfam" id="PF02913">
    <property type="entry name" value="FAD-oxidase_C"/>
    <property type="match status" value="1"/>
</dbReference>
<dbReference type="InterPro" id="IPR016169">
    <property type="entry name" value="FAD-bd_PCMH_sub2"/>
</dbReference>
<dbReference type="InterPro" id="IPR016166">
    <property type="entry name" value="FAD-bd_PCMH"/>
</dbReference>
<comment type="similarity">
    <text evidence="1">Belongs to the FAD-binding oxidoreductase/transferase type 4 family.</text>
</comment>
<protein>
    <submittedName>
        <fullName evidence="5">FAD/FMN-containing dehydrogenase</fullName>
    </submittedName>
</protein>
<keyword evidence="6" id="KW-1185">Reference proteome</keyword>
<evidence type="ECO:0000256" key="3">
    <source>
        <dbReference type="ARBA" id="ARBA00022827"/>
    </source>
</evidence>
<dbReference type="InterPro" id="IPR036318">
    <property type="entry name" value="FAD-bd_PCMH-like_sf"/>
</dbReference>
<keyword evidence="3" id="KW-0274">FAD</keyword>
<dbReference type="InterPro" id="IPR006094">
    <property type="entry name" value="Oxid_FAD_bind_N"/>
</dbReference>
<proteinExistence type="inferred from homology"/>
<dbReference type="InterPro" id="IPR016164">
    <property type="entry name" value="FAD-linked_Oxase-like_C"/>
</dbReference>
<dbReference type="PANTHER" id="PTHR43716:SF2">
    <property type="entry name" value="BLL6224 PROTEIN"/>
    <property type="match status" value="1"/>
</dbReference>
<comment type="caution">
    <text evidence="5">The sequence shown here is derived from an EMBL/GenBank/DDBJ whole genome shotgun (WGS) entry which is preliminary data.</text>
</comment>
<name>A0A2T6AJM6_9RHOB</name>
<dbReference type="GO" id="GO:0071949">
    <property type="term" value="F:FAD binding"/>
    <property type="evidence" value="ECO:0007669"/>
    <property type="project" value="InterPro"/>
</dbReference>
<sequence length="474" mass="50129">MTADSALLSELAAILGPKGLLTEAADIAPYVTDFRGRRRGTALAVLLPATTEEAAAAIRAVTARGIAVFPQGGNTGLCYGAVPQAGVVIGLKRMRRLRQADLHSGLLTVDAGMTLAEVHAEAEKLNLQFPLYLGSEGTAQIGGLIATNAGGTGVLRYGAMRDLVAGVELVLADGRVLSDLGGLRKNNTGYSMTQLVAGSEGTLGVITGAVLRLAPRMQSRADCWLGFASVNQALEVATRIRAAFGTLVEALELIDRAEASYVVRHFPDIRMPLAALPDWSLMVQLASSRTKDALVAQLETLLATAMDDGLIADAVVAQNEAQAENIWHFRHSVTEANKLTGVGVVLDTSVRPSEVAGFIADADRVAAARFPQAERAIVAHLADGNVHYILMFPRDFWTALPDKEAMELEVERAIHDVAIAHGGSFSAEHGIGRKLTEEMARLVDPVRLELMAGIRAVFDPQGLMNPGALLPLGG</sequence>
<feature type="domain" description="FAD-binding PCMH-type" evidence="4">
    <location>
        <begin position="38"/>
        <end position="216"/>
    </location>
</feature>
<dbReference type="EMBL" id="QBKP01000023">
    <property type="protein sequence ID" value="PTX44023.1"/>
    <property type="molecule type" value="Genomic_DNA"/>
</dbReference>
<dbReference type="PANTHER" id="PTHR43716">
    <property type="entry name" value="D-2-HYDROXYGLUTARATE DEHYDROGENASE, MITOCHONDRIAL"/>
    <property type="match status" value="1"/>
</dbReference>
<evidence type="ECO:0000256" key="2">
    <source>
        <dbReference type="ARBA" id="ARBA00022630"/>
    </source>
</evidence>
<dbReference type="AlphaFoldDB" id="A0A2T6AJM6"/>
<dbReference type="RefSeq" id="WP_199750754.1">
    <property type="nucleotide sequence ID" value="NZ_QBKP01000023.1"/>
</dbReference>
<dbReference type="Gene3D" id="1.10.45.10">
    <property type="entry name" value="Vanillyl-alcohol Oxidase, Chain A, domain 4"/>
    <property type="match status" value="1"/>
</dbReference>
<reference evidence="5 6" key="1">
    <citation type="submission" date="2018-04" db="EMBL/GenBank/DDBJ databases">
        <title>Genomic Encyclopedia of Archaeal and Bacterial Type Strains, Phase II (KMG-II): from individual species to whole genera.</title>
        <authorList>
            <person name="Goeker M."/>
        </authorList>
    </citation>
    <scope>NUCLEOTIDE SEQUENCE [LARGE SCALE GENOMIC DNA]</scope>
    <source>
        <strain evidence="5 6">DSM 21823</strain>
    </source>
</reference>
<evidence type="ECO:0000313" key="6">
    <source>
        <dbReference type="Proteomes" id="UP000244224"/>
    </source>
</evidence>
<dbReference type="Pfam" id="PF01565">
    <property type="entry name" value="FAD_binding_4"/>
    <property type="match status" value="1"/>
</dbReference>
<evidence type="ECO:0000313" key="5">
    <source>
        <dbReference type="EMBL" id="PTX44023.1"/>
    </source>
</evidence>
<dbReference type="GO" id="GO:0022904">
    <property type="term" value="P:respiratory electron transport chain"/>
    <property type="evidence" value="ECO:0007669"/>
    <property type="project" value="TreeGrafter"/>
</dbReference>
<dbReference type="SUPFAM" id="SSF55103">
    <property type="entry name" value="FAD-linked oxidases, C-terminal domain"/>
    <property type="match status" value="1"/>
</dbReference>
<dbReference type="SUPFAM" id="SSF56176">
    <property type="entry name" value="FAD-binding/transporter-associated domain-like"/>
    <property type="match status" value="1"/>
</dbReference>
<evidence type="ECO:0000256" key="1">
    <source>
        <dbReference type="ARBA" id="ARBA00008000"/>
    </source>
</evidence>
<dbReference type="Gene3D" id="3.30.465.10">
    <property type="match status" value="1"/>
</dbReference>
<dbReference type="PROSITE" id="PS51387">
    <property type="entry name" value="FAD_PCMH"/>
    <property type="match status" value="1"/>
</dbReference>
<dbReference type="InterPro" id="IPR004113">
    <property type="entry name" value="FAD-bd_oxidored_4_C"/>
</dbReference>
<dbReference type="InterPro" id="IPR016171">
    <property type="entry name" value="Vanillyl_alc_oxidase_C-sub2"/>
</dbReference>